<name>W4JNV3_HETIT</name>
<accession>W4JNV3</accession>
<dbReference type="RefSeq" id="XP_009552675.1">
    <property type="nucleotide sequence ID" value="XM_009554380.1"/>
</dbReference>
<evidence type="ECO:0000313" key="2">
    <source>
        <dbReference type="Proteomes" id="UP000030671"/>
    </source>
</evidence>
<dbReference type="HOGENOM" id="CLU_2794257_0_0_1"/>
<dbReference type="InParanoid" id="W4JNV3"/>
<dbReference type="KEGG" id="hir:HETIRDRAFT_164614"/>
<dbReference type="GeneID" id="20667925"/>
<dbReference type="AlphaFoldDB" id="W4JNV3"/>
<gene>
    <name evidence="1" type="ORF">HETIRDRAFT_164614</name>
</gene>
<dbReference type="EMBL" id="KI925466">
    <property type="protein sequence ID" value="ETW75237.1"/>
    <property type="molecule type" value="Genomic_DNA"/>
</dbReference>
<evidence type="ECO:0000313" key="1">
    <source>
        <dbReference type="EMBL" id="ETW75237.1"/>
    </source>
</evidence>
<protein>
    <submittedName>
        <fullName evidence="1">Uncharacterized protein</fullName>
    </submittedName>
</protein>
<dbReference type="Proteomes" id="UP000030671">
    <property type="component" value="Unassembled WGS sequence"/>
</dbReference>
<organism evidence="1 2">
    <name type="scientific">Heterobasidion irregulare (strain TC 32-1)</name>
    <dbReference type="NCBI Taxonomy" id="747525"/>
    <lineage>
        <taxon>Eukaryota</taxon>
        <taxon>Fungi</taxon>
        <taxon>Dikarya</taxon>
        <taxon>Basidiomycota</taxon>
        <taxon>Agaricomycotina</taxon>
        <taxon>Agaricomycetes</taxon>
        <taxon>Russulales</taxon>
        <taxon>Bondarzewiaceae</taxon>
        <taxon>Heterobasidion</taxon>
        <taxon>Heterobasidion annosum species complex</taxon>
    </lineage>
</organism>
<reference evidence="1 2" key="1">
    <citation type="journal article" date="2012" name="New Phytol.">
        <title>Insight into trade-off between wood decay and parasitism from the genome of a fungal forest pathogen.</title>
        <authorList>
            <person name="Olson A."/>
            <person name="Aerts A."/>
            <person name="Asiegbu F."/>
            <person name="Belbahri L."/>
            <person name="Bouzid O."/>
            <person name="Broberg A."/>
            <person name="Canback B."/>
            <person name="Coutinho P.M."/>
            <person name="Cullen D."/>
            <person name="Dalman K."/>
            <person name="Deflorio G."/>
            <person name="van Diepen L.T."/>
            <person name="Dunand C."/>
            <person name="Duplessis S."/>
            <person name="Durling M."/>
            <person name="Gonthier P."/>
            <person name="Grimwood J."/>
            <person name="Fossdal C.G."/>
            <person name="Hansson D."/>
            <person name="Henrissat B."/>
            <person name="Hietala A."/>
            <person name="Himmelstrand K."/>
            <person name="Hoffmeister D."/>
            <person name="Hogberg N."/>
            <person name="James T.Y."/>
            <person name="Karlsson M."/>
            <person name="Kohler A."/>
            <person name="Kues U."/>
            <person name="Lee Y.H."/>
            <person name="Lin Y.C."/>
            <person name="Lind M."/>
            <person name="Lindquist E."/>
            <person name="Lombard V."/>
            <person name="Lucas S."/>
            <person name="Lunden K."/>
            <person name="Morin E."/>
            <person name="Murat C."/>
            <person name="Park J."/>
            <person name="Raffaello T."/>
            <person name="Rouze P."/>
            <person name="Salamov A."/>
            <person name="Schmutz J."/>
            <person name="Solheim H."/>
            <person name="Stahlberg J."/>
            <person name="Velez H."/>
            <person name="de Vries R.P."/>
            <person name="Wiebenga A."/>
            <person name="Woodward S."/>
            <person name="Yakovlev I."/>
            <person name="Garbelotto M."/>
            <person name="Martin F."/>
            <person name="Grigoriev I.V."/>
            <person name="Stenlid J."/>
        </authorList>
    </citation>
    <scope>NUCLEOTIDE SEQUENCE [LARGE SCALE GENOMIC DNA]</scope>
    <source>
        <strain evidence="1 2">TC 32-1</strain>
    </source>
</reference>
<keyword evidence="2" id="KW-1185">Reference proteome</keyword>
<proteinExistence type="predicted"/>
<sequence length="68" mass="7851">MADLTKVQFTAPSDVASPLHHPTHVHSVHYCASSYIRRPFKSSKVIKMIRKYRDCCENKQMQDIDLCS</sequence>